<proteinExistence type="predicted"/>
<dbReference type="GO" id="GO:0032259">
    <property type="term" value="P:methylation"/>
    <property type="evidence" value="ECO:0007669"/>
    <property type="project" value="UniProtKB-KW"/>
</dbReference>
<keyword evidence="3" id="KW-1185">Reference proteome</keyword>
<name>A0ABS8S8N7_DATST</name>
<protein>
    <submittedName>
        <fullName evidence="2">AdoMet-dependent rRNA methyltransferase spb1</fullName>
    </submittedName>
</protein>
<reference evidence="2 3" key="1">
    <citation type="journal article" date="2021" name="BMC Genomics">
        <title>Datura genome reveals duplications of psychoactive alkaloid biosynthetic genes and high mutation rate following tissue culture.</title>
        <authorList>
            <person name="Rajewski A."/>
            <person name="Carter-House D."/>
            <person name="Stajich J."/>
            <person name="Litt A."/>
        </authorList>
    </citation>
    <scope>NUCLEOTIDE SEQUENCE [LARGE SCALE GENOMIC DNA]</scope>
    <source>
        <strain evidence="2">AR-01</strain>
    </source>
</reference>
<accession>A0ABS8S8N7</accession>
<evidence type="ECO:0000313" key="2">
    <source>
        <dbReference type="EMBL" id="MCD7455185.1"/>
    </source>
</evidence>
<evidence type="ECO:0000256" key="1">
    <source>
        <dbReference type="SAM" id="MobiDB-lite"/>
    </source>
</evidence>
<dbReference type="EMBL" id="JACEIK010000331">
    <property type="protein sequence ID" value="MCD7455185.1"/>
    <property type="molecule type" value="Genomic_DNA"/>
</dbReference>
<evidence type="ECO:0000313" key="3">
    <source>
        <dbReference type="Proteomes" id="UP000823775"/>
    </source>
</evidence>
<sequence>MQSDATEDGYVDQELFSLTMIKGMRDVVAVQDNEYDDETAEVKSEDDGNDLESPENASSNVDSEEDCRRRDDEIERLLEDHNERYVARVERKSKRIKPSRISYLDDGKFLQGGDEDGMTHSAQDSVNDKGDDEVNPLVVRLETAPSQDEVVKTWFTQDVFVEPEEQDMLDKYNSEDEMLIVE</sequence>
<keyword evidence="2" id="KW-0808">Transferase</keyword>
<dbReference type="GO" id="GO:0008168">
    <property type="term" value="F:methyltransferase activity"/>
    <property type="evidence" value="ECO:0007669"/>
    <property type="project" value="UniProtKB-KW"/>
</dbReference>
<dbReference type="Proteomes" id="UP000823775">
    <property type="component" value="Unassembled WGS sequence"/>
</dbReference>
<comment type="caution">
    <text evidence="2">The sequence shown here is derived from an EMBL/GenBank/DDBJ whole genome shotgun (WGS) entry which is preliminary data.</text>
</comment>
<gene>
    <name evidence="2" type="primary">SPB1_2</name>
    <name evidence="2" type="ORF">HAX54_027315</name>
</gene>
<feature type="region of interest" description="Disordered" evidence="1">
    <location>
        <begin position="32"/>
        <end position="69"/>
    </location>
</feature>
<keyword evidence="2" id="KW-0489">Methyltransferase</keyword>
<feature type="region of interest" description="Disordered" evidence="1">
    <location>
        <begin position="105"/>
        <end position="132"/>
    </location>
</feature>
<organism evidence="2 3">
    <name type="scientific">Datura stramonium</name>
    <name type="common">Jimsonweed</name>
    <name type="synonym">Common thornapple</name>
    <dbReference type="NCBI Taxonomy" id="4076"/>
    <lineage>
        <taxon>Eukaryota</taxon>
        <taxon>Viridiplantae</taxon>
        <taxon>Streptophyta</taxon>
        <taxon>Embryophyta</taxon>
        <taxon>Tracheophyta</taxon>
        <taxon>Spermatophyta</taxon>
        <taxon>Magnoliopsida</taxon>
        <taxon>eudicotyledons</taxon>
        <taxon>Gunneridae</taxon>
        <taxon>Pentapetalae</taxon>
        <taxon>asterids</taxon>
        <taxon>lamiids</taxon>
        <taxon>Solanales</taxon>
        <taxon>Solanaceae</taxon>
        <taxon>Solanoideae</taxon>
        <taxon>Datureae</taxon>
        <taxon>Datura</taxon>
    </lineage>
</organism>